<comment type="similarity">
    <text evidence="1 7">Belongs to the peptidase A1 family.</text>
</comment>
<dbReference type="AlphaFoldDB" id="A0A0A1TBU5"/>
<dbReference type="Proteomes" id="UP000039046">
    <property type="component" value="Unassembled WGS sequence"/>
</dbReference>
<sequence>MLSSTFGSFIVAVLSASLAAGAAVPSKVGTVEFKQTTNKRFTGRNGPLALARAYEKYGQPVSPELKAAAEKAAANGAKKRATGTAVANSDQGDLEYLVQVSIGTPAQNLNLDFDTGSSDLWVFSSETPNPGNHNLYQPGQSSTSQLANGETWSITYADQSSSSGDVYFDTVTVGGLTVTNQAVESAQQVSSQFANGDSDGLLGLAFSSLNTVSPDKQKTWFDNVTPQLDSPLFTADLKHNAPGSYVFGGIPGGASNINYTPVDNSQGFWGFSTSISGTSINGIADTGTTLLLLDDSLVNAYYQQVSGAQNDSSQGGWVFPCSANLPNLSFTVGSGQITIPGNLLNYAAQGNSCFGGIQSSGGIGLSIFGDIALKAAYVVFDAGQMQLGWAQK</sequence>
<evidence type="ECO:0000256" key="8">
    <source>
        <dbReference type="SAM" id="SignalP"/>
    </source>
</evidence>
<keyword evidence="11" id="KW-1185">Reference proteome</keyword>
<dbReference type="STRING" id="1531966.A0A0A1TBU5"/>
<dbReference type="Gene3D" id="2.40.70.10">
    <property type="entry name" value="Acid Proteases"/>
    <property type="match status" value="2"/>
</dbReference>
<dbReference type="PANTHER" id="PTHR47966:SF2">
    <property type="entry name" value="ASPERGILLOPEPSIN-1-RELATED"/>
    <property type="match status" value="1"/>
</dbReference>
<dbReference type="SUPFAM" id="SSF50630">
    <property type="entry name" value="Acid proteases"/>
    <property type="match status" value="1"/>
</dbReference>
<evidence type="ECO:0000256" key="4">
    <source>
        <dbReference type="ARBA" id="ARBA00022801"/>
    </source>
</evidence>
<accession>A0A0A1TBU5</accession>
<evidence type="ECO:0000259" key="9">
    <source>
        <dbReference type="PROSITE" id="PS51767"/>
    </source>
</evidence>
<dbReference type="Pfam" id="PF00026">
    <property type="entry name" value="Asp"/>
    <property type="match status" value="1"/>
</dbReference>
<evidence type="ECO:0000256" key="1">
    <source>
        <dbReference type="ARBA" id="ARBA00007447"/>
    </source>
</evidence>
<dbReference type="CDD" id="cd06097">
    <property type="entry name" value="Aspergillopepsin_like"/>
    <property type="match status" value="1"/>
</dbReference>
<feature type="signal peptide" evidence="8">
    <location>
        <begin position="1"/>
        <end position="23"/>
    </location>
</feature>
<keyword evidence="6" id="KW-1015">Disulfide bond</keyword>
<dbReference type="HOGENOM" id="CLU_013253_0_1_1"/>
<dbReference type="PANTHER" id="PTHR47966">
    <property type="entry name" value="BETA-SITE APP-CLEAVING ENZYME, ISOFORM A-RELATED"/>
    <property type="match status" value="1"/>
</dbReference>
<dbReference type="OrthoDB" id="2747330at2759"/>
<organism evidence="10 11">
    <name type="scientific">[Torrubiella] hemipterigena</name>
    <dbReference type="NCBI Taxonomy" id="1531966"/>
    <lineage>
        <taxon>Eukaryota</taxon>
        <taxon>Fungi</taxon>
        <taxon>Dikarya</taxon>
        <taxon>Ascomycota</taxon>
        <taxon>Pezizomycotina</taxon>
        <taxon>Sordariomycetes</taxon>
        <taxon>Hypocreomycetidae</taxon>
        <taxon>Hypocreales</taxon>
        <taxon>Clavicipitaceae</taxon>
        <taxon>Clavicipitaceae incertae sedis</taxon>
        <taxon>'Torrubiella' clade</taxon>
    </lineage>
</organism>
<dbReference type="PROSITE" id="PS51767">
    <property type="entry name" value="PEPTIDASE_A1"/>
    <property type="match status" value="1"/>
</dbReference>
<proteinExistence type="inferred from homology"/>
<evidence type="ECO:0000256" key="6">
    <source>
        <dbReference type="PIRSR" id="PIRSR601461-2"/>
    </source>
</evidence>
<evidence type="ECO:0000313" key="10">
    <source>
        <dbReference type="EMBL" id="CEJ82859.1"/>
    </source>
</evidence>
<dbReference type="GO" id="GO:0006508">
    <property type="term" value="P:proteolysis"/>
    <property type="evidence" value="ECO:0007669"/>
    <property type="project" value="UniProtKB-KW"/>
</dbReference>
<keyword evidence="3 7" id="KW-0064">Aspartyl protease</keyword>
<gene>
    <name evidence="10" type="ORF">VHEMI02904</name>
</gene>
<dbReference type="InterPro" id="IPR034163">
    <property type="entry name" value="Aspergillopepsin-like_cat_dom"/>
</dbReference>
<evidence type="ECO:0000256" key="7">
    <source>
        <dbReference type="RuleBase" id="RU000454"/>
    </source>
</evidence>
<dbReference type="InterPro" id="IPR001969">
    <property type="entry name" value="Aspartic_peptidase_AS"/>
</dbReference>
<dbReference type="FunFam" id="2.40.70.10:FF:000024">
    <property type="entry name" value="Endothiapepsin"/>
    <property type="match status" value="1"/>
</dbReference>
<feature type="domain" description="Peptidase A1" evidence="9">
    <location>
        <begin position="96"/>
        <end position="390"/>
    </location>
</feature>
<dbReference type="FunFam" id="2.40.70.10:FF:000026">
    <property type="entry name" value="Endothiapepsin"/>
    <property type="match status" value="1"/>
</dbReference>
<feature type="disulfide bond" evidence="6">
    <location>
        <begin position="321"/>
        <end position="353"/>
    </location>
</feature>
<reference evidence="10 11" key="1">
    <citation type="journal article" date="2015" name="Genome Announc.">
        <title>Draft Genome Sequence and Gene Annotation of the Entomopathogenic Fungus Verticillium hemipterigenum.</title>
        <authorList>
            <person name="Horn F."/>
            <person name="Habel A."/>
            <person name="Scharf D.H."/>
            <person name="Dworschak J."/>
            <person name="Brakhage A.A."/>
            <person name="Guthke R."/>
            <person name="Hertweck C."/>
            <person name="Linde J."/>
        </authorList>
    </citation>
    <scope>NUCLEOTIDE SEQUENCE [LARGE SCALE GENOMIC DNA]</scope>
</reference>
<keyword evidence="2 7" id="KW-0645">Protease</keyword>
<dbReference type="GO" id="GO:0004190">
    <property type="term" value="F:aspartic-type endopeptidase activity"/>
    <property type="evidence" value="ECO:0007669"/>
    <property type="project" value="UniProtKB-KW"/>
</dbReference>
<evidence type="ECO:0000313" key="11">
    <source>
        <dbReference type="Proteomes" id="UP000039046"/>
    </source>
</evidence>
<name>A0A0A1TBU5_9HYPO</name>
<evidence type="ECO:0000256" key="2">
    <source>
        <dbReference type="ARBA" id="ARBA00022670"/>
    </source>
</evidence>
<dbReference type="PRINTS" id="PR00792">
    <property type="entry name" value="PEPSIN"/>
</dbReference>
<protein>
    <submittedName>
        <fullName evidence="10">Putative Endothiapepsin</fullName>
    </submittedName>
</protein>
<dbReference type="InterPro" id="IPR001461">
    <property type="entry name" value="Aspartic_peptidase_A1"/>
</dbReference>
<dbReference type="InterPro" id="IPR033121">
    <property type="entry name" value="PEPTIDASE_A1"/>
</dbReference>
<keyword evidence="4 7" id="KW-0378">Hydrolase</keyword>
<evidence type="ECO:0000256" key="3">
    <source>
        <dbReference type="ARBA" id="ARBA00022750"/>
    </source>
</evidence>
<feature type="active site" evidence="5">
    <location>
        <position position="285"/>
    </location>
</feature>
<dbReference type="EMBL" id="CDHN01000001">
    <property type="protein sequence ID" value="CEJ82859.1"/>
    <property type="molecule type" value="Genomic_DNA"/>
</dbReference>
<feature type="active site" evidence="5">
    <location>
        <position position="114"/>
    </location>
</feature>
<keyword evidence="8" id="KW-0732">Signal</keyword>
<dbReference type="InterPro" id="IPR021109">
    <property type="entry name" value="Peptidase_aspartic_dom_sf"/>
</dbReference>
<feature type="chain" id="PRO_5001990082" evidence="8">
    <location>
        <begin position="24"/>
        <end position="392"/>
    </location>
</feature>
<dbReference type="PROSITE" id="PS00141">
    <property type="entry name" value="ASP_PROTEASE"/>
    <property type="match status" value="2"/>
</dbReference>
<evidence type="ECO:0000256" key="5">
    <source>
        <dbReference type="PIRSR" id="PIRSR601461-1"/>
    </source>
</evidence>